<dbReference type="CDD" id="cd04470">
    <property type="entry name" value="S1_EF-P_repeat_1"/>
    <property type="match status" value="1"/>
</dbReference>
<dbReference type="RefSeq" id="WP_171189342.1">
    <property type="nucleotide sequence ID" value="NZ_WTPX01000153.1"/>
</dbReference>
<keyword evidence="13" id="KW-1185">Reference proteome</keyword>
<evidence type="ECO:0000313" key="13">
    <source>
        <dbReference type="Proteomes" id="UP000609651"/>
    </source>
</evidence>
<dbReference type="NCBIfam" id="NF001810">
    <property type="entry name" value="PRK00529.1"/>
    <property type="match status" value="1"/>
</dbReference>
<accession>A0ABX1VLF1</accession>
<dbReference type="PIRSF" id="PIRSF005901">
    <property type="entry name" value="EF-P"/>
    <property type="match status" value="1"/>
</dbReference>
<dbReference type="InterPro" id="IPR014722">
    <property type="entry name" value="Rib_uL2_dom2"/>
</dbReference>
<dbReference type="InterPro" id="IPR001059">
    <property type="entry name" value="Transl_elong_P/YeiP_cen"/>
</dbReference>
<dbReference type="GO" id="GO:0003746">
    <property type="term" value="F:translation elongation factor activity"/>
    <property type="evidence" value="ECO:0007669"/>
    <property type="project" value="UniProtKB-KW"/>
</dbReference>
<dbReference type="Gene3D" id="2.30.30.30">
    <property type="match status" value="1"/>
</dbReference>
<keyword evidence="4 7" id="KW-0963">Cytoplasm</keyword>
<comment type="pathway">
    <text evidence="2 7">Protein biosynthesis; polypeptide chain elongation.</text>
</comment>
<dbReference type="CDD" id="cd05794">
    <property type="entry name" value="S1_EF-P_repeat_2"/>
    <property type="match status" value="1"/>
</dbReference>
<dbReference type="Pfam" id="PF01132">
    <property type="entry name" value="EFP"/>
    <property type="match status" value="1"/>
</dbReference>
<dbReference type="InterPro" id="IPR015365">
    <property type="entry name" value="Elong-fact-P_C"/>
</dbReference>
<dbReference type="Gene3D" id="2.40.50.140">
    <property type="entry name" value="Nucleic acid-binding proteins"/>
    <property type="match status" value="2"/>
</dbReference>
<dbReference type="HAMAP" id="MF_00141">
    <property type="entry name" value="EF_P"/>
    <property type="match status" value="1"/>
</dbReference>
<reference evidence="12 13" key="1">
    <citation type="journal article" date="2020" name="Syst. Appl. Microbiol.">
        <title>Alienimonas chondri sp. nov., a novel planctomycete isolated from the biofilm of the red alga Chondrus crispus.</title>
        <authorList>
            <person name="Vitorino I."/>
            <person name="Albuquerque L."/>
            <person name="Wiegand S."/>
            <person name="Kallscheuer N."/>
            <person name="da Costa M.S."/>
            <person name="Lobo-da-Cunha A."/>
            <person name="Jogler C."/>
            <person name="Lage O.M."/>
        </authorList>
    </citation>
    <scope>NUCLEOTIDE SEQUENCE [LARGE SCALE GENOMIC DNA]</scope>
    <source>
        <strain evidence="12 13">LzC2</strain>
    </source>
</reference>
<keyword evidence="5 7" id="KW-0251">Elongation factor</keyword>
<evidence type="ECO:0000256" key="2">
    <source>
        <dbReference type="ARBA" id="ARBA00004815"/>
    </source>
</evidence>
<feature type="domain" description="Translation elongation factor P/YeiP central" evidence="11">
    <location>
        <begin position="69"/>
        <end position="123"/>
    </location>
</feature>
<dbReference type="PROSITE" id="PS01275">
    <property type="entry name" value="EFP"/>
    <property type="match status" value="1"/>
</dbReference>
<proteinExistence type="inferred from homology"/>
<dbReference type="PANTHER" id="PTHR30053">
    <property type="entry name" value="ELONGATION FACTOR P"/>
    <property type="match status" value="1"/>
</dbReference>
<dbReference type="NCBIfam" id="TIGR00038">
    <property type="entry name" value="efp"/>
    <property type="match status" value="1"/>
</dbReference>
<dbReference type="EMBL" id="WTPX01000153">
    <property type="protein sequence ID" value="NNJ27436.1"/>
    <property type="molecule type" value="Genomic_DNA"/>
</dbReference>
<dbReference type="Pfam" id="PF08207">
    <property type="entry name" value="EFP_N"/>
    <property type="match status" value="1"/>
</dbReference>
<comment type="similarity">
    <text evidence="3 7 9">Belongs to the elongation factor P family.</text>
</comment>
<evidence type="ECO:0000256" key="3">
    <source>
        <dbReference type="ARBA" id="ARBA00009479"/>
    </source>
</evidence>
<dbReference type="Proteomes" id="UP000609651">
    <property type="component" value="Unassembled WGS sequence"/>
</dbReference>
<evidence type="ECO:0000259" key="10">
    <source>
        <dbReference type="SMART" id="SM00841"/>
    </source>
</evidence>
<dbReference type="InterPro" id="IPR020599">
    <property type="entry name" value="Transl_elong_fac_P/YeiP"/>
</dbReference>
<comment type="subcellular location">
    <subcellularLocation>
        <location evidence="1 7">Cytoplasm</location>
    </subcellularLocation>
</comment>
<dbReference type="InterPro" id="IPR012340">
    <property type="entry name" value="NA-bd_OB-fold"/>
</dbReference>
<gene>
    <name evidence="7 12" type="primary">efp</name>
    <name evidence="12" type="ORF">LzC2_35390</name>
</gene>
<evidence type="ECO:0000313" key="12">
    <source>
        <dbReference type="EMBL" id="NNJ27436.1"/>
    </source>
</evidence>
<name>A0ABX1VLF1_9PLAN</name>
<dbReference type="Pfam" id="PF09285">
    <property type="entry name" value="Elong-fact-P_C"/>
    <property type="match status" value="1"/>
</dbReference>
<dbReference type="InterPro" id="IPR011768">
    <property type="entry name" value="Transl_elongation_fac_P"/>
</dbReference>
<evidence type="ECO:0000256" key="6">
    <source>
        <dbReference type="ARBA" id="ARBA00022917"/>
    </source>
</evidence>
<evidence type="ECO:0000256" key="1">
    <source>
        <dbReference type="ARBA" id="ARBA00004496"/>
    </source>
</evidence>
<dbReference type="SMART" id="SM01185">
    <property type="entry name" value="EFP"/>
    <property type="match status" value="1"/>
</dbReference>
<dbReference type="InterPro" id="IPR013185">
    <property type="entry name" value="Transl_elong_KOW-like"/>
</dbReference>
<comment type="function">
    <text evidence="7">Involved in peptide bond synthesis. Stimulates efficient translation and peptide-bond synthesis on native or reconstituted 70S ribosomes in vitro. Probably functions indirectly by altering the affinity of the ribosome for aminoacyl-tRNA, thus increasing their reactivity as acceptors for peptidyl transferase.</text>
</comment>
<evidence type="ECO:0000256" key="8">
    <source>
        <dbReference type="NCBIfam" id="TIGR00038"/>
    </source>
</evidence>
<protein>
    <recommendedName>
        <fullName evidence="7 8">Elongation factor P</fullName>
        <shortName evidence="7">EF-P</shortName>
    </recommendedName>
</protein>
<evidence type="ECO:0000256" key="4">
    <source>
        <dbReference type="ARBA" id="ARBA00022490"/>
    </source>
</evidence>
<dbReference type="InterPro" id="IPR013852">
    <property type="entry name" value="Transl_elong_P/YeiP_CS"/>
</dbReference>
<dbReference type="SMART" id="SM00841">
    <property type="entry name" value="Elong-fact-P_C"/>
    <property type="match status" value="1"/>
</dbReference>
<comment type="caution">
    <text evidence="12">The sequence shown here is derived from an EMBL/GenBank/DDBJ whole genome shotgun (WGS) entry which is preliminary data.</text>
</comment>
<dbReference type="SUPFAM" id="SSF50104">
    <property type="entry name" value="Translation proteins SH3-like domain"/>
    <property type="match status" value="1"/>
</dbReference>
<evidence type="ECO:0000259" key="11">
    <source>
        <dbReference type="SMART" id="SM01185"/>
    </source>
</evidence>
<evidence type="ECO:0000256" key="7">
    <source>
        <dbReference type="HAMAP-Rule" id="MF_00141"/>
    </source>
</evidence>
<organism evidence="12 13">
    <name type="scientific">Alienimonas chondri</name>
    <dbReference type="NCBI Taxonomy" id="2681879"/>
    <lineage>
        <taxon>Bacteria</taxon>
        <taxon>Pseudomonadati</taxon>
        <taxon>Planctomycetota</taxon>
        <taxon>Planctomycetia</taxon>
        <taxon>Planctomycetales</taxon>
        <taxon>Planctomycetaceae</taxon>
        <taxon>Alienimonas</taxon>
    </lineage>
</organism>
<dbReference type="SUPFAM" id="SSF50249">
    <property type="entry name" value="Nucleic acid-binding proteins"/>
    <property type="match status" value="2"/>
</dbReference>
<keyword evidence="6 7" id="KW-0648">Protein biosynthesis</keyword>
<evidence type="ECO:0000256" key="9">
    <source>
        <dbReference type="RuleBase" id="RU004389"/>
    </source>
</evidence>
<feature type="domain" description="Elongation factor P C-terminal" evidence="10">
    <location>
        <begin position="131"/>
        <end position="186"/>
    </location>
</feature>
<dbReference type="InterPro" id="IPR008991">
    <property type="entry name" value="Translation_prot_SH3-like_sf"/>
</dbReference>
<sequence length="189" mass="20977">MASINVGDWKKGLKLEYNGEPYEIIEVNFVKPGKGQAIYTTKLRNLLKGTIITNKYRSGDSLEGADVRKGAAQYSFRDGSSYVFMDAGTYEQHPLPVDSVEDRMRFLKEGDTVDLLFWNEQPIDMTPPPQVQLEVTYTEPAARGNTTSNVTKAATVETGAEVQVPAFIEQGNVIKIDTESGSYIERVSN</sequence>
<dbReference type="PANTHER" id="PTHR30053:SF12">
    <property type="entry name" value="ELONGATION FACTOR P (EF-P) FAMILY PROTEIN"/>
    <property type="match status" value="1"/>
</dbReference>
<evidence type="ECO:0000256" key="5">
    <source>
        <dbReference type="ARBA" id="ARBA00022768"/>
    </source>
</evidence>